<dbReference type="PANTHER" id="PTHR32063:SF34">
    <property type="entry name" value="MULTIDRUG RESISTANCE PROTEIN MDTC"/>
    <property type="match status" value="1"/>
</dbReference>
<dbReference type="SUPFAM" id="SSF82693">
    <property type="entry name" value="Multidrug efflux transporter AcrB pore domain, PN1, PN2, PC1 and PC2 subdomains"/>
    <property type="match status" value="3"/>
</dbReference>
<dbReference type="InterPro" id="IPR001036">
    <property type="entry name" value="Acrflvin-R"/>
</dbReference>
<evidence type="ECO:0000256" key="3">
    <source>
        <dbReference type="ARBA" id="ARBA00022475"/>
    </source>
</evidence>
<dbReference type="PRINTS" id="PR00702">
    <property type="entry name" value="ACRIFLAVINRP"/>
</dbReference>
<feature type="transmembrane region" description="Helical" evidence="9">
    <location>
        <begin position="431"/>
        <end position="451"/>
    </location>
</feature>
<evidence type="ECO:0000256" key="7">
    <source>
        <dbReference type="ARBA" id="ARBA00023136"/>
    </source>
</evidence>
<name>A0A1H1B5E6_9BURK</name>
<keyword evidence="7 9" id="KW-0472">Membrane</keyword>
<feature type="transmembrane region" description="Helical" evidence="9">
    <location>
        <begin position="521"/>
        <end position="547"/>
    </location>
</feature>
<feature type="transmembrane region" description="Helical" evidence="9">
    <location>
        <begin position="463"/>
        <end position="481"/>
    </location>
</feature>
<keyword evidence="3" id="KW-1003">Cell membrane</keyword>
<dbReference type="EMBL" id="FNKP01000001">
    <property type="protein sequence ID" value="SDQ47140.1"/>
    <property type="molecule type" value="Genomic_DNA"/>
</dbReference>
<dbReference type="Gene3D" id="3.30.70.1430">
    <property type="entry name" value="Multidrug efflux transporter AcrB pore domain"/>
    <property type="match status" value="2"/>
</dbReference>
<dbReference type="GO" id="GO:0005886">
    <property type="term" value="C:plasma membrane"/>
    <property type="evidence" value="ECO:0007669"/>
    <property type="project" value="UniProtKB-SubCell"/>
</dbReference>
<feature type="transmembrane region" description="Helical" evidence="9">
    <location>
        <begin position="981"/>
        <end position="1006"/>
    </location>
</feature>
<dbReference type="Proteomes" id="UP000183487">
    <property type="component" value="Unassembled WGS sequence"/>
</dbReference>
<dbReference type="Gene3D" id="1.20.1640.10">
    <property type="entry name" value="Multidrug efflux transporter AcrB transmembrane domain"/>
    <property type="match status" value="3"/>
</dbReference>
<sequence>MNLSRPFISRPVATTLLAIGIALAGVFAFTKLPVAPLPQVDFPTISIQATLPGASPETVATSVASPLERHLGSIADVTEMTSQSSVGSTRITMQFGLNRDIDGAARDVQAAINAARADLPTSLRSNPTYHKVNPADAPIMILALTSKTLTAGQLYDSAATVLQQSLSQVDGIGEVDVSGSANPAVRVELEPNALSHYGIGLEDVRAALAAANANSPKGSIEFGANRVQIYTNDQASKASQYKDLVIAYRNGAAVKLSDMGEVVDSVEDLRNLGLFNGKRSVLVILYRQPGANIIDTIDRVKAMLPQLHASLPADVDIAPTADRSTTIRASLRDTEHTLIIAVALVVMVVFLFLRNWRATLIPSVAVPISIIGTFGAMYLLGFSIDNLSLMALTIATGFVVDDAIVVLENISRHMENGVPRMKAAFIGAREVGFTVLSISISLVAVFLPILLMGGIVGRLFREFALTLSLAIAVSLVVSLTLTPMMCSRLLREHHEKKEEGRFGRWLERGFMSMQRGYERSLGWALVHPKLIVTILLLTIGLNVWLYIIIPKGFFPQQDTGRLVGGIQADQSTSFQAMKGKFSQMMDIVGKNPAVESVVGFTGGRQTNSGFMFVSLKSKSERTLSADQVIQQLRAPLGDVAGARTFLQAVQDIRVGGRQSNAQYQFTLLADSTPDLYLWGPKLTEALQARPELADVNSDQQQGGLEAMVTIDRATAARLGIKPAQIDNTLYDAFGQRQVSTIYNPLNQYHVVMEVAPRYWQSPDMLNQIYVSTSGGTASGAQTTNAPAGTVTSTATTSTTTSASAGGAAGTTATSAASIAADSARNQAINSIAASGKSSASSGAAVSTSKETMVPLSAIASFGPGTTPLSVNHQSQFVASTISFNLPPGVSLSTATAAIYDTMAQIGMPGTIHGSFQGTAQAFQQSMSDQPILILAALAAVYIVLGMLYESYIHPLTILSTLPSAGVGALLALLLFRTEFSIIALIGVILLIGIVKKNAIMMVDFAIEASRQGMSSRDAIFQACLLRFRPIMMTTFAALLGALPLAFGRGEGAELRAPLGIAIVGGLIVSQMLTLYTTPVVYLYMDRIRVRWESRKARRSGIAPSA</sequence>
<dbReference type="Gene3D" id="3.30.2090.10">
    <property type="entry name" value="Multidrug efflux transporter AcrB TolC docking domain, DN and DC subdomains"/>
    <property type="match status" value="3"/>
</dbReference>
<dbReference type="InterPro" id="IPR027463">
    <property type="entry name" value="AcrB_DN_DC_subdom"/>
</dbReference>
<feature type="region of interest" description="Disordered" evidence="8">
    <location>
        <begin position="775"/>
        <end position="808"/>
    </location>
</feature>
<evidence type="ECO:0000256" key="5">
    <source>
        <dbReference type="ARBA" id="ARBA00022692"/>
    </source>
</evidence>
<keyword evidence="4" id="KW-0997">Cell inner membrane</keyword>
<dbReference type="FunFam" id="3.30.70.1430:FF:000001">
    <property type="entry name" value="Efflux pump membrane transporter"/>
    <property type="match status" value="1"/>
</dbReference>
<proteinExistence type="predicted"/>
<dbReference type="SUPFAM" id="SSF82714">
    <property type="entry name" value="Multidrug efflux transporter AcrB TolC docking domain, DN and DC subdomains"/>
    <property type="match status" value="2"/>
</dbReference>
<keyword evidence="11" id="KW-1185">Reference proteome</keyword>
<dbReference type="Gene3D" id="3.30.70.1440">
    <property type="entry name" value="Multidrug efflux transporter AcrB pore domain"/>
    <property type="match status" value="2"/>
</dbReference>
<feature type="transmembrane region" description="Helical" evidence="9">
    <location>
        <begin position="336"/>
        <end position="353"/>
    </location>
</feature>
<accession>A0A1H1B5E6</accession>
<dbReference type="AlphaFoldDB" id="A0A1H1B5E6"/>
<evidence type="ECO:0000313" key="11">
    <source>
        <dbReference type="Proteomes" id="UP000183487"/>
    </source>
</evidence>
<dbReference type="SUPFAM" id="SSF82866">
    <property type="entry name" value="Multidrug efflux transporter AcrB transmembrane domain"/>
    <property type="match status" value="2"/>
</dbReference>
<evidence type="ECO:0000256" key="4">
    <source>
        <dbReference type="ARBA" id="ARBA00022519"/>
    </source>
</evidence>
<feature type="transmembrane region" description="Helical" evidence="9">
    <location>
        <begin position="1058"/>
        <end position="1084"/>
    </location>
</feature>
<feature type="transmembrane region" description="Helical" evidence="9">
    <location>
        <begin position="360"/>
        <end position="381"/>
    </location>
</feature>
<evidence type="ECO:0000256" key="8">
    <source>
        <dbReference type="SAM" id="MobiDB-lite"/>
    </source>
</evidence>
<protein>
    <submittedName>
        <fullName evidence="10">Multidrug efflux pump</fullName>
    </submittedName>
</protein>
<feature type="transmembrane region" description="Helical" evidence="9">
    <location>
        <begin position="931"/>
        <end position="948"/>
    </location>
</feature>
<keyword evidence="2" id="KW-0813">Transport</keyword>
<feature type="transmembrane region" description="Helical" evidence="9">
    <location>
        <begin position="1027"/>
        <end position="1046"/>
    </location>
</feature>
<evidence type="ECO:0000256" key="1">
    <source>
        <dbReference type="ARBA" id="ARBA00004429"/>
    </source>
</evidence>
<dbReference type="PANTHER" id="PTHR32063">
    <property type="match status" value="1"/>
</dbReference>
<dbReference type="FunFam" id="1.20.1640.10:FF:000001">
    <property type="entry name" value="Efflux pump membrane transporter"/>
    <property type="match status" value="1"/>
</dbReference>
<keyword evidence="5 9" id="KW-0812">Transmembrane</keyword>
<reference evidence="11" key="1">
    <citation type="submission" date="2016-10" db="EMBL/GenBank/DDBJ databases">
        <authorList>
            <person name="Varghese N."/>
        </authorList>
    </citation>
    <scope>NUCLEOTIDE SEQUENCE [LARGE SCALE GENOMIC DNA]</scope>
    <source>
        <strain evidence="11">GAS106B</strain>
    </source>
</reference>
<keyword evidence="6 9" id="KW-1133">Transmembrane helix</keyword>
<dbReference type="Pfam" id="PF00873">
    <property type="entry name" value="ACR_tran"/>
    <property type="match status" value="2"/>
</dbReference>
<evidence type="ECO:0000313" key="10">
    <source>
        <dbReference type="EMBL" id="SDQ47140.1"/>
    </source>
</evidence>
<dbReference type="RefSeq" id="WP_074763717.1">
    <property type="nucleotide sequence ID" value="NZ_FNKP01000001.1"/>
</dbReference>
<dbReference type="Gene3D" id="3.30.70.1320">
    <property type="entry name" value="Multidrug efflux transporter AcrB pore domain like"/>
    <property type="match status" value="1"/>
</dbReference>
<evidence type="ECO:0000256" key="9">
    <source>
        <dbReference type="SAM" id="Phobius"/>
    </source>
</evidence>
<comment type="subcellular location">
    <subcellularLocation>
        <location evidence="1">Cell inner membrane</location>
        <topology evidence="1">Multi-pass membrane protein</topology>
    </subcellularLocation>
</comment>
<dbReference type="OrthoDB" id="8764373at2"/>
<gene>
    <name evidence="10" type="ORF">SAMN05443245_1507</name>
</gene>
<evidence type="ECO:0000256" key="2">
    <source>
        <dbReference type="ARBA" id="ARBA00022448"/>
    </source>
</evidence>
<organism evidence="10 11">
    <name type="scientific">Paraburkholderia fungorum</name>
    <dbReference type="NCBI Taxonomy" id="134537"/>
    <lineage>
        <taxon>Bacteria</taxon>
        <taxon>Pseudomonadati</taxon>
        <taxon>Pseudomonadota</taxon>
        <taxon>Betaproteobacteria</taxon>
        <taxon>Burkholderiales</taxon>
        <taxon>Burkholderiaceae</taxon>
        <taxon>Paraburkholderia</taxon>
    </lineage>
</organism>
<evidence type="ECO:0000256" key="6">
    <source>
        <dbReference type="ARBA" id="ARBA00022989"/>
    </source>
</evidence>
<dbReference type="GO" id="GO:0042910">
    <property type="term" value="F:xenobiotic transmembrane transporter activity"/>
    <property type="evidence" value="ECO:0007669"/>
    <property type="project" value="TreeGrafter"/>
</dbReference>